<gene>
    <name evidence="3" type="ORF">METZ01_LOCUS13858</name>
</gene>
<dbReference type="PANTHER" id="PTHR43244">
    <property type="match status" value="1"/>
</dbReference>
<dbReference type="InterPro" id="IPR019910">
    <property type="entry name" value="Lucif-like_OxRdtase_MSMEG_4879"/>
</dbReference>
<keyword evidence="1" id="KW-0560">Oxidoreductase</keyword>
<name>A0A381P378_9ZZZZ</name>
<reference evidence="3" key="1">
    <citation type="submission" date="2018-05" db="EMBL/GenBank/DDBJ databases">
        <authorList>
            <person name="Lanie J.A."/>
            <person name="Ng W.-L."/>
            <person name="Kazmierczak K.M."/>
            <person name="Andrzejewski T.M."/>
            <person name="Davidsen T.M."/>
            <person name="Wayne K.J."/>
            <person name="Tettelin H."/>
            <person name="Glass J.I."/>
            <person name="Rusch D."/>
            <person name="Podicherti R."/>
            <person name="Tsui H.-C.T."/>
            <person name="Winkler M.E."/>
        </authorList>
    </citation>
    <scope>NUCLEOTIDE SEQUENCE</scope>
</reference>
<feature type="domain" description="Luciferase-like" evidence="2">
    <location>
        <begin position="14"/>
        <end position="278"/>
    </location>
</feature>
<evidence type="ECO:0000256" key="1">
    <source>
        <dbReference type="ARBA" id="ARBA00023002"/>
    </source>
</evidence>
<accession>A0A381P378</accession>
<protein>
    <recommendedName>
        <fullName evidence="2">Luciferase-like domain-containing protein</fullName>
    </recommendedName>
</protein>
<evidence type="ECO:0000313" key="3">
    <source>
        <dbReference type="EMBL" id="SUZ61004.1"/>
    </source>
</evidence>
<dbReference type="InterPro" id="IPR036661">
    <property type="entry name" value="Luciferase-like_sf"/>
</dbReference>
<evidence type="ECO:0000259" key="2">
    <source>
        <dbReference type="Pfam" id="PF00296"/>
    </source>
</evidence>
<dbReference type="InterPro" id="IPR011251">
    <property type="entry name" value="Luciferase-like_dom"/>
</dbReference>
<dbReference type="NCBIfam" id="TIGR03564">
    <property type="entry name" value="F420_MSMEG_4879"/>
    <property type="match status" value="1"/>
</dbReference>
<dbReference type="SUPFAM" id="SSF51679">
    <property type="entry name" value="Bacterial luciferase-like"/>
    <property type="match status" value="1"/>
</dbReference>
<organism evidence="3">
    <name type="scientific">marine metagenome</name>
    <dbReference type="NCBI Taxonomy" id="408172"/>
    <lineage>
        <taxon>unclassified sequences</taxon>
        <taxon>metagenomes</taxon>
        <taxon>ecological metagenomes</taxon>
    </lineage>
</organism>
<dbReference type="PANTHER" id="PTHR43244:SF1">
    <property type="entry name" value="5,10-METHYLENETETRAHYDROMETHANOPTERIN REDUCTASE"/>
    <property type="match status" value="1"/>
</dbReference>
<dbReference type="Pfam" id="PF00296">
    <property type="entry name" value="Bac_luciferase"/>
    <property type="match status" value="1"/>
</dbReference>
<dbReference type="InterPro" id="IPR050564">
    <property type="entry name" value="F420-G6PD/mer"/>
</dbReference>
<proteinExistence type="predicted"/>
<dbReference type="CDD" id="cd01097">
    <property type="entry name" value="Tetrahydromethanopterin_reductase"/>
    <property type="match status" value="1"/>
</dbReference>
<dbReference type="GO" id="GO:0016705">
    <property type="term" value="F:oxidoreductase activity, acting on paired donors, with incorporation or reduction of molecular oxygen"/>
    <property type="evidence" value="ECO:0007669"/>
    <property type="project" value="InterPro"/>
</dbReference>
<dbReference type="EMBL" id="UINC01000777">
    <property type="protein sequence ID" value="SUZ61004.1"/>
    <property type="molecule type" value="Genomic_DNA"/>
</dbReference>
<dbReference type="Gene3D" id="3.20.20.30">
    <property type="entry name" value="Luciferase-like domain"/>
    <property type="match status" value="1"/>
</dbReference>
<sequence>MRIGIFSGPAGKLFNVEEAIADAQAAHEAGFPSYWLPQMPMGVDALTSLSHIGAAVPEIELGTAVIPTYPRHPMVMAQQALSVTSVIGDRLALGIGLSHKPVIEKQYGYDFDKPVRHLREYLEVLNPQLRDEPVRFEGETLTARNPALGLGAPVPQVLVAALGPQMLRLTGRLADGTITWMTGNKTLAELTVPEICGAASEAGRPKPRVLAGLPVLCTDDMDAGMERAAKVWQMYGTLPSYRAMLDREGLAGPEEIAIVGNESEIADRLQAAIDAGADDIIVAEFGGNPDERIRTREALASLL</sequence>
<dbReference type="AlphaFoldDB" id="A0A381P378"/>